<proteinExistence type="predicted"/>
<protein>
    <submittedName>
        <fullName evidence="4">Dicarboxylate carrier MatC domain-containing protein</fullName>
    </submittedName>
    <submittedName>
        <fullName evidence="3">SLC13 family permease</fullName>
    </submittedName>
</protein>
<dbReference type="Pfam" id="PF07158">
    <property type="entry name" value="MatC_N"/>
    <property type="match status" value="2"/>
</dbReference>
<evidence type="ECO:0000313" key="6">
    <source>
        <dbReference type="Proteomes" id="UP000542695"/>
    </source>
</evidence>
<dbReference type="Proteomes" id="UP000254602">
    <property type="component" value="Unassembled WGS sequence"/>
</dbReference>
<dbReference type="RefSeq" id="WP_046787427.1">
    <property type="nucleotide sequence ID" value="NZ_JABTYF010000012.1"/>
</dbReference>
<feature type="transmembrane region" description="Helical" evidence="1">
    <location>
        <begin position="55"/>
        <end position="75"/>
    </location>
</feature>
<dbReference type="EMBL" id="JACARV010000014">
    <property type="protein sequence ID" value="NWC79791.1"/>
    <property type="molecule type" value="Genomic_DNA"/>
</dbReference>
<feature type="transmembrane region" description="Helical" evidence="1">
    <location>
        <begin position="95"/>
        <end position="126"/>
    </location>
</feature>
<evidence type="ECO:0000259" key="2">
    <source>
        <dbReference type="Pfam" id="PF07158"/>
    </source>
</evidence>
<feature type="domain" description="Dicarboxylate carrier MatC N-terminal" evidence="2">
    <location>
        <begin position="3"/>
        <end position="148"/>
    </location>
</feature>
<accession>A0A379KDW5</accession>
<reference evidence="4 5" key="1">
    <citation type="submission" date="2018-06" db="EMBL/GenBank/DDBJ databases">
        <authorList>
            <consortium name="Pathogen Informatics"/>
            <person name="Doyle S."/>
        </authorList>
    </citation>
    <scope>NUCLEOTIDE SEQUENCE [LARGE SCALE GENOMIC DNA]</scope>
    <source>
        <strain evidence="4 5">NCTC7914</strain>
    </source>
</reference>
<gene>
    <name evidence="3" type="ORF">HX798_05760</name>
    <name evidence="4" type="ORF">NCTC7914_00166</name>
</gene>
<feature type="transmembrane region" description="Helical" evidence="1">
    <location>
        <begin position="133"/>
        <end position="153"/>
    </location>
</feature>
<sequence>MMSMLVVAAIVVAVALGYKTKINIGLFAIAFAYLIGCFGMGLSPSEVIGLWPLKIFFVIFSVCLFYSFATVNGTLEKLAEHLIYRCRAVPQLLPFAVFFAATVIAAMGAGYYTVLAFMAPITLLLCERTRMSLIVGGMAVNYGALSGANFMSSQSGIIFRGLMTNAGVSDNQAFINAAGIFVSTLVIPLLVIGVFVFLTGHGRALKASAVAVEAPAALNSQQRTTLWLTLAMMLMVLAAPVASIALPGNATVAFINAKVDIGLIASLFSVIALLLKLGDERKAMATVPWGTLIMICGVGMLISVAIKAGTIDILASWIGTSIPPIMVPVVFGAVAAFMSIFSSTLGVVTPALFPMVLPIAQNMGIEPMILFIAIVAGAQATSISPFSSGGSLILGSCSNEKSRASLFPQLLFKAAPIGFVAALAFNVLLTFVL</sequence>
<evidence type="ECO:0000313" key="3">
    <source>
        <dbReference type="EMBL" id="NWC79791.1"/>
    </source>
</evidence>
<evidence type="ECO:0000256" key="1">
    <source>
        <dbReference type="SAM" id="Phobius"/>
    </source>
</evidence>
<dbReference type="InterPro" id="IPR009827">
    <property type="entry name" value="MatC_N"/>
</dbReference>
<reference evidence="3 6" key="2">
    <citation type="submission" date="2020-04" db="EMBL/GenBank/DDBJ databases">
        <title>Molecular characterization of pseudomonads from Agaricus bisporus reveal novel blotch 2 pathogens in Western Europe.</title>
        <authorList>
            <person name="Taparia T."/>
            <person name="Krijger M."/>
            <person name="Haynes E."/>
            <person name="Elpinstone J.G."/>
            <person name="Noble R."/>
            <person name="Van Der Wolf J."/>
        </authorList>
    </citation>
    <scope>NUCLEOTIDE SEQUENCE [LARGE SCALE GENOMIC DNA]</scope>
    <source>
        <strain evidence="3 6">P7765</strain>
    </source>
</reference>
<evidence type="ECO:0000313" key="5">
    <source>
        <dbReference type="Proteomes" id="UP000254602"/>
    </source>
</evidence>
<feature type="transmembrane region" description="Helical" evidence="1">
    <location>
        <begin position="326"/>
        <end position="357"/>
    </location>
</feature>
<feature type="transmembrane region" description="Helical" evidence="1">
    <location>
        <begin position="27"/>
        <end position="43"/>
    </location>
</feature>
<feature type="transmembrane region" description="Helical" evidence="1">
    <location>
        <begin position="226"/>
        <end position="246"/>
    </location>
</feature>
<dbReference type="AlphaFoldDB" id="A0A379KDW5"/>
<keyword evidence="1" id="KW-1133">Transmembrane helix</keyword>
<feature type="transmembrane region" description="Helical" evidence="1">
    <location>
        <begin position="414"/>
        <end position="432"/>
    </location>
</feature>
<evidence type="ECO:0000313" key="4">
    <source>
        <dbReference type="EMBL" id="SUD66135.1"/>
    </source>
</evidence>
<dbReference type="Proteomes" id="UP000542695">
    <property type="component" value="Unassembled WGS sequence"/>
</dbReference>
<name>A0A379KDW5_PSEPU</name>
<feature type="transmembrane region" description="Helical" evidence="1">
    <location>
        <begin position="287"/>
        <end position="306"/>
    </location>
</feature>
<keyword evidence="1" id="KW-0472">Membrane</keyword>
<feature type="transmembrane region" description="Helical" evidence="1">
    <location>
        <begin position="252"/>
        <end position="275"/>
    </location>
</feature>
<keyword evidence="1" id="KW-0812">Transmembrane</keyword>
<feature type="transmembrane region" description="Helical" evidence="1">
    <location>
        <begin position="173"/>
        <end position="198"/>
    </location>
</feature>
<feature type="domain" description="Dicarboxylate carrier MatC N-terminal" evidence="2">
    <location>
        <begin position="257"/>
        <end position="381"/>
    </location>
</feature>
<dbReference type="EMBL" id="UGUY01000001">
    <property type="protein sequence ID" value="SUD66135.1"/>
    <property type="molecule type" value="Genomic_DNA"/>
</dbReference>
<feature type="transmembrane region" description="Helical" evidence="1">
    <location>
        <begin position="369"/>
        <end position="394"/>
    </location>
</feature>
<organism evidence="4 5">
    <name type="scientific">Pseudomonas putida</name>
    <name type="common">Arthrobacter siderocapsulatus</name>
    <dbReference type="NCBI Taxonomy" id="303"/>
    <lineage>
        <taxon>Bacteria</taxon>
        <taxon>Pseudomonadati</taxon>
        <taxon>Pseudomonadota</taxon>
        <taxon>Gammaproteobacteria</taxon>
        <taxon>Pseudomonadales</taxon>
        <taxon>Pseudomonadaceae</taxon>
        <taxon>Pseudomonas</taxon>
    </lineage>
</organism>